<evidence type="ECO:0000256" key="1">
    <source>
        <dbReference type="SAM" id="Phobius"/>
    </source>
</evidence>
<proteinExistence type="predicted"/>
<organism evidence="2 3">
    <name type="scientific">Alishewanella longhuensis</name>
    <dbReference type="NCBI Taxonomy" id="1091037"/>
    <lineage>
        <taxon>Bacteria</taxon>
        <taxon>Pseudomonadati</taxon>
        <taxon>Pseudomonadota</taxon>
        <taxon>Gammaproteobacteria</taxon>
        <taxon>Alteromonadales</taxon>
        <taxon>Alteromonadaceae</taxon>
        <taxon>Alishewanella</taxon>
    </lineage>
</organism>
<dbReference type="InterPro" id="IPR045781">
    <property type="entry name" value="SxtJ"/>
</dbReference>
<feature type="transmembrane region" description="Helical" evidence="1">
    <location>
        <begin position="21"/>
        <end position="38"/>
    </location>
</feature>
<accession>A0ABQ3KTU5</accession>
<evidence type="ECO:0000313" key="2">
    <source>
        <dbReference type="EMBL" id="GHG59900.1"/>
    </source>
</evidence>
<keyword evidence="1" id="KW-0472">Membrane</keyword>
<dbReference type="Pfam" id="PF19588">
    <property type="entry name" value="SxtJ"/>
    <property type="match status" value="1"/>
</dbReference>
<keyword evidence="3" id="KW-1185">Reference proteome</keyword>
<evidence type="ECO:0000313" key="3">
    <source>
        <dbReference type="Proteomes" id="UP000659697"/>
    </source>
</evidence>
<keyword evidence="1" id="KW-0812">Transmembrane</keyword>
<protein>
    <recommendedName>
        <fullName evidence="4">SxtJ</fullName>
    </recommendedName>
</protein>
<keyword evidence="1" id="KW-1133">Transmembrane helix</keyword>
<comment type="caution">
    <text evidence="2">The sequence shown here is derived from an EMBL/GenBank/DDBJ whole genome shotgun (WGS) entry which is preliminary data.</text>
</comment>
<dbReference type="EMBL" id="BNAO01000001">
    <property type="protein sequence ID" value="GHG59900.1"/>
    <property type="molecule type" value="Genomic_DNA"/>
</dbReference>
<feature type="transmembrane region" description="Helical" evidence="1">
    <location>
        <begin position="84"/>
        <end position="104"/>
    </location>
</feature>
<feature type="transmembrane region" description="Helical" evidence="1">
    <location>
        <begin position="44"/>
        <end position="64"/>
    </location>
</feature>
<evidence type="ECO:0008006" key="4">
    <source>
        <dbReference type="Google" id="ProtNLM"/>
    </source>
</evidence>
<reference evidence="3" key="1">
    <citation type="journal article" date="2019" name="Int. J. Syst. Evol. Microbiol.">
        <title>The Global Catalogue of Microorganisms (GCM) 10K type strain sequencing project: providing services to taxonomists for standard genome sequencing and annotation.</title>
        <authorList>
            <consortium name="The Broad Institute Genomics Platform"/>
            <consortium name="The Broad Institute Genome Sequencing Center for Infectious Disease"/>
            <person name="Wu L."/>
            <person name="Ma J."/>
        </authorList>
    </citation>
    <scope>NUCLEOTIDE SEQUENCE [LARGE SCALE GENOMIC DNA]</scope>
    <source>
        <strain evidence="3">CGMCC 1.7003</strain>
    </source>
</reference>
<gene>
    <name evidence="2" type="ORF">GCM10010919_02840</name>
</gene>
<name>A0ABQ3KTU5_9ALTE</name>
<sequence>MSMQLLAKTDVKALRQFGWQMAIAIPLLFGLLLPWLFSWPWPLWPFYLAAILLLFAAIYPRGLYYPYRLWMAFAAMMGWLNTRLLLGLVFYVLMLPIGLVLRLAGKLQYQRTPKAASYWQTPDKAPTAKDLENPF</sequence>
<dbReference type="Proteomes" id="UP000659697">
    <property type="component" value="Unassembled WGS sequence"/>
</dbReference>